<dbReference type="Proteomes" id="UP001154329">
    <property type="component" value="Chromosome 1"/>
</dbReference>
<dbReference type="InterPro" id="IPR000175">
    <property type="entry name" value="Na/ntran_symport"/>
</dbReference>
<dbReference type="GO" id="GO:0046872">
    <property type="term" value="F:metal ion binding"/>
    <property type="evidence" value="ECO:0007669"/>
    <property type="project" value="UniProtKB-KW"/>
</dbReference>
<feature type="binding site" evidence="8">
    <location>
        <position position="585"/>
    </location>
    <ligand>
        <name>Na(+)</name>
        <dbReference type="ChEBI" id="CHEBI:29101"/>
        <label>1</label>
    </ligand>
</feature>
<feature type="binding site" evidence="8">
    <location>
        <position position="248"/>
    </location>
    <ligand>
        <name>Na(+)</name>
        <dbReference type="ChEBI" id="CHEBI:29101"/>
        <label>1</label>
    </ligand>
</feature>
<keyword evidence="4 10" id="KW-0812">Transmembrane</keyword>
<evidence type="ECO:0000313" key="13">
    <source>
        <dbReference type="EMBL" id="CAH1716475.1"/>
    </source>
</evidence>
<feature type="region of interest" description="Disordered" evidence="11">
    <location>
        <begin position="48"/>
        <end position="156"/>
    </location>
</feature>
<evidence type="ECO:0000256" key="7">
    <source>
        <dbReference type="ARBA" id="ARBA00023136"/>
    </source>
</evidence>
<sequence>MSAGLKRNINNNVIDTTADRKWSPEVHTKIFIPPITVTEPRTKLTKEVGATTAQQEPQRKYVTTAVGSSGSDSSDGGCASGGGVGRGRRHPASRSGSYRGQPQPLSPSLRSLGVPGSPSAAAMAIGSANHSSTCGSGGMNASSHHQQRDASPLRSWSDAVSVRSLASIGMGSTDGRKLTIAKVPTSPAELLNLASPQTFIEKNDGDFTECSSCSRSLAESLSDFRSRTRTHYWRNKLQFILACLGCSVGLGNMWRFPYHCHKSGGGIFLIPYFLVMIFCGIPLLYLELAIGQFTKRGPISAISKLCPILKGVGLSSVVTSFFVSVYYNVIIAYTLYYFFSAIQNQPPWVHCNNRWNTHQCWTTGFNTTRPLDSRSPTEEFYNLKMLQIAKDPNTLGNVRWELAVCMFVVSIVVYFKLWKSTESSGRVLHLTATLPFAMLAVLLVRSLMLDGAEIGLEYFLFKLRWELLLDSKVWVSAVGLNLSSIGIAFGLVISFSSYNRYNNNIMVDTVTISLINGVSSFAVGLFTFATLGNMAKEYGKPVEEVLPDGPGIVFILFTKVLSTMPYSTYLSMLLFFMMFCLALNSEFAIVEVIVTSIQDGFPRAVKKYLACHELLVLVVCCASFLLGLPLITQGGTYVFQIIDYYTSTWSVIYIAFFEVIAVSWMYGGNKMAADIERITGMKPLWFFKFSWYITTPLSLMFVWAFSLTDYEPPTYMNGTRNFPTWVHIIGWSMVMISLACIPIMSVHTFLHSEGKTFYQKLNRSIKPRSNEFGELPMASKDNLKEMATLIECKAPQIPPIIVFPETVKNSKYNNL</sequence>
<dbReference type="GO" id="GO:0005886">
    <property type="term" value="C:plasma membrane"/>
    <property type="evidence" value="ECO:0007669"/>
    <property type="project" value="TreeGrafter"/>
</dbReference>
<reference evidence="13" key="1">
    <citation type="submission" date="2022-02" db="EMBL/GenBank/DDBJ databases">
        <authorList>
            <person name="King R."/>
        </authorList>
    </citation>
    <scope>NUCLEOTIDE SEQUENCE</scope>
</reference>
<reference evidence="13" key="2">
    <citation type="submission" date="2022-10" db="EMBL/GenBank/DDBJ databases">
        <authorList>
            <consortium name="ENA_rothamsted_submissions"/>
            <consortium name="culmorum"/>
            <person name="King R."/>
        </authorList>
    </citation>
    <scope>NUCLEOTIDE SEQUENCE</scope>
</reference>
<dbReference type="PRINTS" id="PR00176">
    <property type="entry name" value="NANEUSMPORT"/>
</dbReference>
<evidence type="ECO:0000256" key="4">
    <source>
        <dbReference type="ARBA" id="ARBA00022692"/>
    </source>
</evidence>
<evidence type="ECO:0000256" key="8">
    <source>
        <dbReference type="PIRSR" id="PIRSR600175-1"/>
    </source>
</evidence>
<feature type="transmembrane region" description="Helical" evidence="12">
    <location>
        <begin position="651"/>
        <end position="668"/>
    </location>
</feature>
<keyword evidence="8" id="KW-0915">Sodium</keyword>
<name>A0A9P0NG99_APHGO</name>
<feature type="binding site" evidence="8">
    <location>
        <position position="252"/>
    </location>
    <ligand>
        <name>Na(+)</name>
        <dbReference type="ChEBI" id="CHEBI:29101"/>
        <label>1</label>
    </ligand>
</feature>
<gene>
    <name evidence="13" type="ORF">APHIGO_LOCUS3580</name>
</gene>
<dbReference type="InterPro" id="IPR037272">
    <property type="entry name" value="SNS_sf"/>
</dbReference>
<keyword evidence="5 10" id="KW-0769">Symport</keyword>
<keyword evidence="9" id="KW-1015">Disulfide bond</keyword>
<evidence type="ECO:0000256" key="3">
    <source>
        <dbReference type="ARBA" id="ARBA00022448"/>
    </source>
</evidence>
<keyword evidence="3 10" id="KW-0813">Transport</keyword>
<evidence type="ECO:0000256" key="2">
    <source>
        <dbReference type="ARBA" id="ARBA00006459"/>
    </source>
</evidence>
<proteinExistence type="inferred from homology"/>
<dbReference type="PROSITE" id="PS00610">
    <property type="entry name" value="NA_NEUROTRAN_SYMP_1"/>
    <property type="match status" value="1"/>
</dbReference>
<keyword evidence="8" id="KW-0479">Metal-binding</keyword>
<dbReference type="PANTHER" id="PTHR11616:SF303">
    <property type="entry name" value="SODIUM- AND CHLORIDE-DEPENDENT GABA TRANSPORTER INE"/>
    <property type="match status" value="1"/>
</dbReference>
<keyword evidence="14" id="KW-1185">Reference proteome</keyword>
<feature type="transmembrane region" description="Helical" evidence="12">
    <location>
        <begin position="237"/>
        <end position="254"/>
    </location>
</feature>
<feature type="transmembrane region" description="Helical" evidence="12">
    <location>
        <begin position="311"/>
        <end position="339"/>
    </location>
</feature>
<keyword evidence="7 12" id="KW-0472">Membrane</keyword>
<feature type="transmembrane region" description="Helical" evidence="12">
    <location>
        <begin position="398"/>
        <end position="415"/>
    </location>
</feature>
<dbReference type="PROSITE" id="PS50267">
    <property type="entry name" value="NA_NEUROTRAN_SYMP_3"/>
    <property type="match status" value="1"/>
</dbReference>
<feature type="compositionally biased region" description="Low complexity" evidence="11">
    <location>
        <begin position="65"/>
        <end position="77"/>
    </location>
</feature>
<dbReference type="GO" id="GO:0005283">
    <property type="term" value="F:amino acid:sodium symporter activity"/>
    <property type="evidence" value="ECO:0007669"/>
    <property type="project" value="TreeGrafter"/>
</dbReference>
<feature type="transmembrane region" description="Helical" evidence="12">
    <location>
        <begin position="473"/>
        <end position="493"/>
    </location>
</feature>
<feature type="disulfide bond" evidence="9">
    <location>
        <begin position="351"/>
        <end position="360"/>
    </location>
</feature>
<accession>A0A9P0NG99</accession>
<feature type="transmembrane region" description="Helical" evidence="12">
    <location>
        <begin position="689"/>
        <end position="708"/>
    </location>
</feature>
<dbReference type="AlphaFoldDB" id="A0A9P0NG99"/>
<evidence type="ECO:0000256" key="6">
    <source>
        <dbReference type="ARBA" id="ARBA00022989"/>
    </source>
</evidence>
<feature type="compositionally biased region" description="Polar residues" evidence="11">
    <location>
        <begin position="128"/>
        <end position="144"/>
    </location>
</feature>
<feature type="transmembrane region" description="Helical" evidence="12">
    <location>
        <begin position="427"/>
        <end position="448"/>
    </location>
</feature>
<dbReference type="EMBL" id="OU899034">
    <property type="protein sequence ID" value="CAH1716475.1"/>
    <property type="molecule type" value="Genomic_DNA"/>
</dbReference>
<feature type="binding site" evidence="8">
    <location>
        <position position="245"/>
    </location>
    <ligand>
        <name>Na(+)</name>
        <dbReference type="ChEBI" id="CHEBI:29101"/>
        <label>1</label>
    </ligand>
</feature>
<evidence type="ECO:0000256" key="11">
    <source>
        <dbReference type="SAM" id="MobiDB-lite"/>
    </source>
</evidence>
<feature type="transmembrane region" description="Helical" evidence="12">
    <location>
        <begin position="569"/>
        <end position="594"/>
    </location>
</feature>
<feature type="binding site" evidence="8">
    <location>
        <position position="581"/>
    </location>
    <ligand>
        <name>Na(+)</name>
        <dbReference type="ChEBI" id="CHEBI:29101"/>
        <label>1</label>
    </ligand>
</feature>
<keyword evidence="6 12" id="KW-1133">Transmembrane helix</keyword>
<feature type="transmembrane region" description="Helical" evidence="12">
    <location>
        <begin position="505"/>
        <end position="531"/>
    </location>
</feature>
<dbReference type="Pfam" id="PF00209">
    <property type="entry name" value="SNF"/>
    <property type="match status" value="1"/>
</dbReference>
<feature type="transmembrane region" description="Helical" evidence="12">
    <location>
        <begin position="266"/>
        <end position="290"/>
    </location>
</feature>
<evidence type="ECO:0000256" key="5">
    <source>
        <dbReference type="ARBA" id="ARBA00022847"/>
    </source>
</evidence>
<organism evidence="13 14">
    <name type="scientific">Aphis gossypii</name>
    <name type="common">Cotton aphid</name>
    <dbReference type="NCBI Taxonomy" id="80765"/>
    <lineage>
        <taxon>Eukaryota</taxon>
        <taxon>Metazoa</taxon>
        <taxon>Ecdysozoa</taxon>
        <taxon>Arthropoda</taxon>
        <taxon>Hexapoda</taxon>
        <taxon>Insecta</taxon>
        <taxon>Pterygota</taxon>
        <taxon>Neoptera</taxon>
        <taxon>Paraneoptera</taxon>
        <taxon>Hemiptera</taxon>
        <taxon>Sternorrhyncha</taxon>
        <taxon>Aphidomorpha</taxon>
        <taxon>Aphidoidea</taxon>
        <taxon>Aphididae</taxon>
        <taxon>Aphidini</taxon>
        <taxon>Aphis</taxon>
        <taxon>Aphis</taxon>
    </lineage>
</organism>
<feature type="binding site" evidence="8">
    <location>
        <position position="516"/>
    </location>
    <ligand>
        <name>Na(+)</name>
        <dbReference type="ChEBI" id="CHEBI:29101"/>
        <label>1</label>
    </ligand>
</feature>
<feature type="binding site" evidence="8">
    <location>
        <position position="484"/>
    </location>
    <ligand>
        <name>Na(+)</name>
        <dbReference type="ChEBI" id="CHEBI:29101"/>
        <label>1</label>
    </ligand>
</feature>
<evidence type="ECO:0000256" key="9">
    <source>
        <dbReference type="PIRSR" id="PIRSR600175-2"/>
    </source>
</evidence>
<evidence type="ECO:0000313" key="14">
    <source>
        <dbReference type="Proteomes" id="UP001154329"/>
    </source>
</evidence>
<evidence type="ECO:0000256" key="10">
    <source>
        <dbReference type="RuleBase" id="RU003732"/>
    </source>
</evidence>
<evidence type="ECO:0000256" key="1">
    <source>
        <dbReference type="ARBA" id="ARBA00004141"/>
    </source>
</evidence>
<comment type="similarity">
    <text evidence="2 10">Belongs to the sodium:neurotransmitter symporter (SNF) (TC 2.A.22) family.</text>
</comment>
<feature type="transmembrane region" description="Helical" evidence="12">
    <location>
        <begin position="728"/>
        <end position="750"/>
    </location>
</feature>
<protein>
    <recommendedName>
        <fullName evidence="10">Transporter</fullName>
    </recommendedName>
</protein>
<dbReference type="PANTHER" id="PTHR11616">
    <property type="entry name" value="SODIUM/CHLORIDE DEPENDENT TRANSPORTER"/>
    <property type="match status" value="1"/>
</dbReference>
<evidence type="ECO:0000256" key="12">
    <source>
        <dbReference type="SAM" id="Phobius"/>
    </source>
</evidence>
<comment type="subcellular location">
    <subcellularLocation>
        <location evidence="1">Membrane</location>
        <topology evidence="1">Multi-pass membrane protein</topology>
    </subcellularLocation>
</comment>
<dbReference type="SUPFAM" id="SSF161070">
    <property type="entry name" value="SNF-like"/>
    <property type="match status" value="1"/>
</dbReference>
<dbReference type="GO" id="GO:0089718">
    <property type="term" value="P:amino acid import across plasma membrane"/>
    <property type="evidence" value="ECO:0007669"/>
    <property type="project" value="TreeGrafter"/>
</dbReference>
<feature type="transmembrane region" description="Helical" evidence="12">
    <location>
        <begin position="614"/>
        <end position="631"/>
    </location>
</feature>